<name>A0A8J3J752_9ACTN</name>
<accession>A0A8J3J752</accession>
<keyword evidence="1" id="KW-0472">Membrane</keyword>
<evidence type="ECO:0000313" key="2">
    <source>
        <dbReference type="EMBL" id="GID16155.1"/>
    </source>
</evidence>
<keyword evidence="1" id="KW-0812">Transmembrane</keyword>
<keyword evidence="1" id="KW-1133">Transmembrane helix</keyword>
<evidence type="ECO:0000313" key="3">
    <source>
        <dbReference type="Proteomes" id="UP000612808"/>
    </source>
</evidence>
<gene>
    <name evidence="2" type="ORF">Aru02nite_70440</name>
</gene>
<feature type="transmembrane region" description="Helical" evidence="1">
    <location>
        <begin position="12"/>
        <end position="31"/>
    </location>
</feature>
<dbReference type="RefSeq" id="WP_203664808.1">
    <property type="nucleotide sequence ID" value="NZ_BAAAZM010000029.1"/>
</dbReference>
<protein>
    <submittedName>
        <fullName evidence="2">Uncharacterized protein</fullName>
    </submittedName>
</protein>
<feature type="transmembrane region" description="Helical" evidence="1">
    <location>
        <begin position="124"/>
        <end position="144"/>
    </location>
</feature>
<keyword evidence="3" id="KW-1185">Reference proteome</keyword>
<organism evidence="2 3">
    <name type="scientific">Actinocatenispora rupis</name>
    <dbReference type="NCBI Taxonomy" id="519421"/>
    <lineage>
        <taxon>Bacteria</taxon>
        <taxon>Bacillati</taxon>
        <taxon>Actinomycetota</taxon>
        <taxon>Actinomycetes</taxon>
        <taxon>Micromonosporales</taxon>
        <taxon>Micromonosporaceae</taxon>
        <taxon>Actinocatenispora</taxon>
    </lineage>
</organism>
<proteinExistence type="predicted"/>
<comment type="caution">
    <text evidence="2">The sequence shown here is derived from an EMBL/GenBank/DDBJ whole genome shotgun (WGS) entry which is preliminary data.</text>
</comment>
<dbReference type="EMBL" id="BOMB01000054">
    <property type="protein sequence ID" value="GID16155.1"/>
    <property type="molecule type" value="Genomic_DNA"/>
</dbReference>
<reference evidence="2" key="1">
    <citation type="submission" date="2021-01" db="EMBL/GenBank/DDBJ databases">
        <title>Whole genome shotgun sequence of Actinocatenispora rupis NBRC 107355.</title>
        <authorList>
            <person name="Komaki H."/>
            <person name="Tamura T."/>
        </authorList>
    </citation>
    <scope>NUCLEOTIDE SEQUENCE</scope>
    <source>
        <strain evidence="2">NBRC 107355</strain>
    </source>
</reference>
<feature type="transmembrane region" description="Helical" evidence="1">
    <location>
        <begin position="56"/>
        <end position="81"/>
    </location>
</feature>
<feature type="transmembrane region" description="Helical" evidence="1">
    <location>
        <begin position="93"/>
        <end position="112"/>
    </location>
</feature>
<evidence type="ECO:0000256" key="1">
    <source>
        <dbReference type="SAM" id="Phobius"/>
    </source>
</evidence>
<sequence>MDEESAPRGRVWAWVLLAAGGVLGAVAGAVWELLTEHAHDHCAVADAQNPESYCALGFFVATLPVMVLAAGVAVGLATWILLAAVRLRPRAGLVLLAFVLTLVGGAVFAWAGSFALEHPSPWRILAPTLVLGAGMGGLAALSGVRRTE</sequence>
<dbReference type="Proteomes" id="UP000612808">
    <property type="component" value="Unassembled WGS sequence"/>
</dbReference>
<dbReference type="AlphaFoldDB" id="A0A8J3J752"/>